<comment type="subcellular location">
    <subcellularLocation>
        <location evidence="1 8">Cell membrane</location>
        <topology evidence="1 8">Multi-pass membrane protein</topology>
    </subcellularLocation>
</comment>
<feature type="transmembrane region" description="Helical" evidence="8">
    <location>
        <begin position="6"/>
        <end position="35"/>
    </location>
</feature>
<evidence type="ECO:0000256" key="6">
    <source>
        <dbReference type="ARBA" id="ARBA00022989"/>
    </source>
</evidence>
<dbReference type="AlphaFoldDB" id="A0A679J143"/>
<keyword evidence="3" id="KW-0813">Transport</keyword>
<comment type="similarity">
    <text evidence="2 8">Belongs to the 4-toluene sulfonate uptake permease (TSUP) (TC 2.A.102) family.</text>
</comment>
<dbReference type="PANTHER" id="PTHR30269">
    <property type="entry name" value="TRANSMEMBRANE PROTEIN YFCA"/>
    <property type="match status" value="1"/>
</dbReference>
<sequence length="252" mass="25989">MLSTLILPALGLFMGVAAVTIGGGATAGVPLLLLMGHAGAQSIATVKFALLGSFLTGSLANRGSSTEPAGQLPWITWPLAVAGSVLGSLLVVGVADRVLKIAVALLMVAILWITHRTDFSRHQRSAQSGLPPAWVGVAVIFGLCVYSGFFGAGFGTFLILALMRCRGMAFRESAGAMTRINLLTVGASVLTFISSGAVDFRLGIPLFIGCAVGGLLGAWVARAADPKRMKTAFQAFTLVLGAKLLWEASVSS</sequence>
<evidence type="ECO:0000256" key="2">
    <source>
        <dbReference type="ARBA" id="ARBA00009142"/>
    </source>
</evidence>
<feature type="transmembrane region" description="Helical" evidence="8">
    <location>
        <begin position="72"/>
        <end position="91"/>
    </location>
</feature>
<keyword evidence="6 8" id="KW-1133">Transmembrane helix</keyword>
<keyword evidence="5 8" id="KW-0812">Transmembrane</keyword>
<dbReference type="Pfam" id="PF01925">
    <property type="entry name" value="TauE"/>
    <property type="match status" value="1"/>
</dbReference>
<evidence type="ECO:0000256" key="1">
    <source>
        <dbReference type="ARBA" id="ARBA00004651"/>
    </source>
</evidence>
<gene>
    <name evidence="9" type="ORF">VVAX_01685</name>
</gene>
<keyword evidence="7 8" id="KW-0472">Membrane</keyword>
<evidence type="ECO:0000313" key="9">
    <source>
        <dbReference type="EMBL" id="CAA2102299.1"/>
    </source>
</evidence>
<feature type="transmembrane region" description="Helical" evidence="8">
    <location>
        <begin position="204"/>
        <end position="221"/>
    </location>
</feature>
<dbReference type="GO" id="GO:0005886">
    <property type="term" value="C:plasma membrane"/>
    <property type="evidence" value="ECO:0007669"/>
    <property type="project" value="UniProtKB-SubCell"/>
</dbReference>
<dbReference type="PANTHER" id="PTHR30269:SF37">
    <property type="entry name" value="MEMBRANE TRANSPORTER PROTEIN"/>
    <property type="match status" value="1"/>
</dbReference>
<evidence type="ECO:0000256" key="4">
    <source>
        <dbReference type="ARBA" id="ARBA00022475"/>
    </source>
</evidence>
<keyword evidence="4 8" id="KW-1003">Cell membrane</keyword>
<feature type="transmembrane region" description="Helical" evidence="8">
    <location>
        <begin position="180"/>
        <end position="198"/>
    </location>
</feature>
<reference evidence="9" key="1">
    <citation type="submission" date="2019-12" db="EMBL/GenBank/DDBJ databases">
        <authorList>
            <person name="Cremers G."/>
        </authorList>
    </citation>
    <scope>NUCLEOTIDE SEQUENCE</scope>
    <source>
        <strain evidence="9">Vvax</strain>
    </source>
</reference>
<accession>A0A679J143</accession>
<dbReference type="InterPro" id="IPR052017">
    <property type="entry name" value="TSUP"/>
</dbReference>
<evidence type="ECO:0000256" key="8">
    <source>
        <dbReference type="RuleBase" id="RU363041"/>
    </source>
</evidence>
<name>A0A679J143_VARPD</name>
<evidence type="ECO:0000256" key="5">
    <source>
        <dbReference type="ARBA" id="ARBA00022692"/>
    </source>
</evidence>
<feature type="transmembrane region" description="Helical" evidence="8">
    <location>
        <begin position="134"/>
        <end position="160"/>
    </location>
</feature>
<proteinExistence type="inferred from homology"/>
<dbReference type="RefSeq" id="WP_339089365.1">
    <property type="nucleotide sequence ID" value="NZ_LR743507.1"/>
</dbReference>
<organism evidence="9">
    <name type="scientific">Variovorax paradoxus</name>
    <dbReference type="NCBI Taxonomy" id="34073"/>
    <lineage>
        <taxon>Bacteria</taxon>
        <taxon>Pseudomonadati</taxon>
        <taxon>Pseudomonadota</taxon>
        <taxon>Betaproteobacteria</taxon>
        <taxon>Burkholderiales</taxon>
        <taxon>Comamonadaceae</taxon>
        <taxon>Variovorax</taxon>
    </lineage>
</organism>
<dbReference type="EMBL" id="LR743507">
    <property type="protein sequence ID" value="CAA2102299.1"/>
    <property type="molecule type" value="Genomic_DNA"/>
</dbReference>
<protein>
    <recommendedName>
        <fullName evidence="8">Probable membrane transporter protein</fullName>
    </recommendedName>
</protein>
<evidence type="ECO:0000256" key="3">
    <source>
        <dbReference type="ARBA" id="ARBA00022448"/>
    </source>
</evidence>
<feature type="transmembrane region" description="Helical" evidence="8">
    <location>
        <begin position="98"/>
        <end position="114"/>
    </location>
</feature>
<dbReference type="InterPro" id="IPR002781">
    <property type="entry name" value="TM_pro_TauE-like"/>
</dbReference>
<evidence type="ECO:0000256" key="7">
    <source>
        <dbReference type="ARBA" id="ARBA00023136"/>
    </source>
</evidence>